<evidence type="ECO:0000256" key="2">
    <source>
        <dbReference type="SAM" id="Phobius"/>
    </source>
</evidence>
<dbReference type="HOGENOM" id="CLU_1459381_0_0_10"/>
<dbReference type="AlphaFoldDB" id="F4L2A4"/>
<accession>F4L2A4</accession>
<feature type="transmembrane region" description="Helical" evidence="2">
    <location>
        <begin position="98"/>
        <end position="119"/>
    </location>
</feature>
<keyword evidence="4" id="KW-1185">Reference proteome</keyword>
<gene>
    <name evidence="3" type="ordered locus">Halhy_5031</name>
</gene>
<protein>
    <submittedName>
        <fullName evidence="3">Uncharacterized protein</fullName>
    </submittedName>
</protein>
<keyword evidence="2" id="KW-0812">Transmembrane</keyword>
<sequence>MIEKKSLLSFLDAGDYKRVLDVLKTIENQSESASKLQKDLNTLNDKHGKKIISRQKYRSELTKLVQSIRGNIEALTEQELKESRLSDSKQKWSRWKRILVGIGILVPTLSAILNAGGSFSEFTGFSLRDIFFSKNEANDTLNQVNIKTSGHKSPAINAPGGEVKIEYQELQPSKNAIDKSGKTKN</sequence>
<proteinExistence type="predicted"/>
<reference evidence="3 4" key="1">
    <citation type="journal article" date="2011" name="Stand. Genomic Sci.">
        <title>Complete genome sequence of Haliscomenobacter hydrossis type strain (O).</title>
        <authorList>
            <consortium name="US DOE Joint Genome Institute (JGI-PGF)"/>
            <person name="Daligault H."/>
            <person name="Lapidus A."/>
            <person name="Zeytun A."/>
            <person name="Nolan M."/>
            <person name="Lucas S."/>
            <person name="Del Rio T.G."/>
            <person name="Tice H."/>
            <person name="Cheng J.F."/>
            <person name="Tapia R."/>
            <person name="Han C."/>
            <person name="Goodwin L."/>
            <person name="Pitluck S."/>
            <person name="Liolios K."/>
            <person name="Pagani I."/>
            <person name="Ivanova N."/>
            <person name="Huntemann M."/>
            <person name="Mavromatis K."/>
            <person name="Mikhailova N."/>
            <person name="Pati A."/>
            <person name="Chen A."/>
            <person name="Palaniappan K."/>
            <person name="Land M."/>
            <person name="Hauser L."/>
            <person name="Brambilla E.M."/>
            <person name="Rohde M."/>
            <person name="Verbarg S."/>
            <person name="Goker M."/>
            <person name="Bristow J."/>
            <person name="Eisen J.A."/>
            <person name="Markowitz V."/>
            <person name="Hugenholtz P."/>
            <person name="Kyrpides N.C."/>
            <person name="Klenk H.P."/>
            <person name="Woyke T."/>
        </authorList>
    </citation>
    <scope>NUCLEOTIDE SEQUENCE [LARGE SCALE GENOMIC DNA]</scope>
    <source>
        <strain evidence="4">ATCC 27775 / DSM 1100 / LMG 10767 / O</strain>
    </source>
</reference>
<dbReference type="STRING" id="760192.Halhy_5031"/>
<keyword evidence="1" id="KW-0175">Coiled coil</keyword>
<dbReference type="RefSeq" id="WP_013767392.1">
    <property type="nucleotide sequence ID" value="NC_015510.1"/>
</dbReference>
<organism evidence="3 4">
    <name type="scientific">Haliscomenobacter hydrossis (strain ATCC 27775 / DSM 1100 / LMG 10767 / O)</name>
    <dbReference type="NCBI Taxonomy" id="760192"/>
    <lineage>
        <taxon>Bacteria</taxon>
        <taxon>Pseudomonadati</taxon>
        <taxon>Bacteroidota</taxon>
        <taxon>Saprospiria</taxon>
        <taxon>Saprospirales</taxon>
        <taxon>Haliscomenobacteraceae</taxon>
        <taxon>Haliscomenobacter</taxon>
    </lineage>
</organism>
<dbReference type="Proteomes" id="UP000008461">
    <property type="component" value="Chromosome"/>
</dbReference>
<evidence type="ECO:0000313" key="3">
    <source>
        <dbReference type="EMBL" id="AEE52857.1"/>
    </source>
</evidence>
<dbReference type="EMBL" id="CP002691">
    <property type="protein sequence ID" value="AEE52857.1"/>
    <property type="molecule type" value="Genomic_DNA"/>
</dbReference>
<dbReference type="KEGG" id="hhy:Halhy_5031"/>
<keyword evidence="2" id="KW-1133">Transmembrane helix</keyword>
<evidence type="ECO:0000256" key="1">
    <source>
        <dbReference type="SAM" id="Coils"/>
    </source>
</evidence>
<reference key="2">
    <citation type="submission" date="2011-04" db="EMBL/GenBank/DDBJ databases">
        <title>Complete sequence of chromosome of Haliscomenobacter hydrossis DSM 1100.</title>
        <authorList>
            <consortium name="US DOE Joint Genome Institute (JGI-PGF)"/>
            <person name="Lucas S."/>
            <person name="Han J."/>
            <person name="Lapidus A."/>
            <person name="Bruce D."/>
            <person name="Goodwin L."/>
            <person name="Pitluck S."/>
            <person name="Peters L."/>
            <person name="Kyrpides N."/>
            <person name="Mavromatis K."/>
            <person name="Ivanova N."/>
            <person name="Ovchinnikova G."/>
            <person name="Pagani I."/>
            <person name="Daligault H."/>
            <person name="Detter J.C."/>
            <person name="Han C."/>
            <person name="Land M."/>
            <person name="Hauser L."/>
            <person name="Markowitz V."/>
            <person name="Cheng J.-F."/>
            <person name="Hugenholtz P."/>
            <person name="Woyke T."/>
            <person name="Wu D."/>
            <person name="Verbarg S."/>
            <person name="Frueling A."/>
            <person name="Brambilla E."/>
            <person name="Klenk H.-P."/>
            <person name="Eisen J.A."/>
        </authorList>
    </citation>
    <scope>NUCLEOTIDE SEQUENCE</scope>
    <source>
        <strain>DSM 1100</strain>
    </source>
</reference>
<name>F4L2A4_HALH1</name>
<evidence type="ECO:0000313" key="4">
    <source>
        <dbReference type="Proteomes" id="UP000008461"/>
    </source>
</evidence>
<keyword evidence="2" id="KW-0472">Membrane</keyword>
<feature type="coiled-coil region" evidence="1">
    <location>
        <begin position="26"/>
        <end position="78"/>
    </location>
</feature>